<dbReference type="AlphaFoldDB" id="A0A2T9ZAP5"/>
<reference evidence="2 3" key="1">
    <citation type="journal article" date="2018" name="MBio">
        <title>Comparative Genomics Reveals the Core Gene Toolbox for the Fungus-Insect Symbiosis.</title>
        <authorList>
            <person name="Wang Y."/>
            <person name="Stata M."/>
            <person name="Wang W."/>
            <person name="Stajich J.E."/>
            <person name="White M.M."/>
            <person name="Moncalvo J.M."/>
        </authorList>
    </citation>
    <scope>NUCLEOTIDE SEQUENCE [LARGE SCALE GENOMIC DNA]</scope>
    <source>
        <strain evidence="2 3">SC-DP-2</strain>
    </source>
</reference>
<dbReference type="PANTHER" id="PTHR31975:SF1">
    <property type="entry name" value="BUD SITE SELECTION PROTEIN 7-RELATED"/>
    <property type="match status" value="1"/>
</dbReference>
<gene>
    <name evidence="2" type="ORF">BB560_003911</name>
</gene>
<keyword evidence="3" id="KW-1185">Reference proteome</keyword>
<feature type="compositionally biased region" description="Polar residues" evidence="1">
    <location>
        <begin position="398"/>
        <end position="411"/>
    </location>
</feature>
<dbReference type="GO" id="GO:0006893">
    <property type="term" value="P:Golgi to plasma membrane transport"/>
    <property type="evidence" value="ECO:0007669"/>
    <property type="project" value="TreeGrafter"/>
</dbReference>
<protein>
    <submittedName>
        <fullName evidence="2">Uncharacterized protein</fullName>
    </submittedName>
</protein>
<sequence>ETSYHHVLGADASSSAKHSGWFGKTSGWKITGSTFCCYNAFSREDIRVQVKIPGGVDAYIVTSQGERKEPTDQDWLECGLSATLRAFLYTSDDGYHIAALRRLRPISNLKEEQRFLDYASQLFWKCWKLGSNSETQIATHTNNHLIDALQRYFFDSFRFDDFISFIGGFVEKDQELNYLIAKALIKNDKEVYAARNLHSSIKILPTSHRLLYCQAEFLFKKGEYDAAFEIAQQAVRFAPSEFLPWSMIVEILIAQKKYITALLTLNSAPMFTFSGRELPRMPSAKFLHQPPHSEIMVGYDIGEQLSPLIGAGTPVLTIPSTNIRTTESVKMPIADESITNEKSGLLKLPAKDLKGTFLKAYQLLVQIVAEIGWDDLLRLRSAAFIMEEEYRNSIISMNQSPDEANPNQNLSPYPPKNLHFNTGPSVNAEPENVDVDHHDTISDTQPEATHHDPQIETSANQEPELDAREDHEQEDHEQRNLNSSESITTIDTDLQLNETNNALDQNTEEAPDHSKDETQDIEEIKADEQTDLHEKLNGINKQEDESAFDEDGMSEIPLDDEENPDDNKPEAESQDFGDESSDIKAVPDVSKSKKKKSKKKNKNSNKKVSEISADISDKLENLSLSGNDQNISISDSAENNSTIPQVDGPADYDDYSEDHPTNNDESIGSALSQNPKIDGEEREDNQDSIESMVEEMKQKPKRLCERWLDNLFILLYEDLRVYTLWQSEMHHLKQSDKQILSSHSQLEWEALGDVAFRLNHFEESQLAFTFATEYRFSYYSWIQLLKISEKLEEASLKELKLKEAAEIENTQASGNALLPQTPATPSSIQHIDVSNDSISVLSTPSQENESRVSDEIIQFHVMDLREKLDVLVWLIVYINRWYDESIFPTFVCHFALLLVSKYGLFKIQNILFSMNLKPDLYKLVSGYFKFSEEFKTPGFD</sequence>
<feature type="non-terminal residue" evidence="2">
    <location>
        <position position="1"/>
    </location>
</feature>
<feature type="compositionally biased region" description="Polar residues" evidence="1">
    <location>
        <begin position="663"/>
        <end position="675"/>
    </location>
</feature>
<feature type="compositionally biased region" description="Basic and acidic residues" evidence="1">
    <location>
        <begin position="527"/>
        <end position="544"/>
    </location>
</feature>
<comment type="caution">
    <text evidence="2">The sequence shown here is derived from an EMBL/GenBank/DDBJ whole genome shotgun (WGS) entry which is preliminary data.</text>
</comment>
<dbReference type="STRING" id="133381.A0A2T9ZAP5"/>
<dbReference type="PANTHER" id="PTHR31975">
    <property type="entry name" value="BUD SITE SELECTION PROTEIN 7-RELATED"/>
    <property type="match status" value="1"/>
</dbReference>
<dbReference type="GO" id="GO:0034044">
    <property type="term" value="C:exomer complex"/>
    <property type="evidence" value="ECO:0007669"/>
    <property type="project" value="UniProtKB-ARBA"/>
</dbReference>
<dbReference type="Proteomes" id="UP000245609">
    <property type="component" value="Unassembled WGS sequence"/>
</dbReference>
<evidence type="ECO:0000313" key="2">
    <source>
        <dbReference type="EMBL" id="PVV01661.1"/>
    </source>
</evidence>
<dbReference type="OrthoDB" id="434695at2759"/>
<feature type="compositionally biased region" description="Polar residues" evidence="1">
    <location>
        <begin position="630"/>
        <end position="644"/>
    </location>
</feature>
<feature type="non-terminal residue" evidence="2">
    <location>
        <position position="940"/>
    </location>
</feature>
<dbReference type="SUPFAM" id="SSF48452">
    <property type="entry name" value="TPR-like"/>
    <property type="match status" value="1"/>
</dbReference>
<feature type="region of interest" description="Disordered" evidence="1">
    <location>
        <begin position="398"/>
        <end position="489"/>
    </location>
</feature>
<organism evidence="2 3">
    <name type="scientific">Smittium megazygosporum</name>
    <dbReference type="NCBI Taxonomy" id="133381"/>
    <lineage>
        <taxon>Eukaryota</taxon>
        <taxon>Fungi</taxon>
        <taxon>Fungi incertae sedis</taxon>
        <taxon>Zoopagomycota</taxon>
        <taxon>Kickxellomycotina</taxon>
        <taxon>Harpellomycetes</taxon>
        <taxon>Harpellales</taxon>
        <taxon>Legeriomycetaceae</taxon>
        <taxon>Smittium</taxon>
    </lineage>
</organism>
<evidence type="ECO:0000256" key="1">
    <source>
        <dbReference type="SAM" id="MobiDB-lite"/>
    </source>
</evidence>
<evidence type="ECO:0000313" key="3">
    <source>
        <dbReference type="Proteomes" id="UP000245609"/>
    </source>
</evidence>
<proteinExistence type="predicted"/>
<feature type="region of interest" description="Disordered" evidence="1">
    <location>
        <begin position="630"/>
        <end position="688"/>
    </location>
</feature>
<feature type="region of interest" description="Disordered" evidence="1">
    <location>
        <begin position="527"/>
        <end position="609"/>
    </location>
</feature>
<accession>A0A2T9ZAP5</accession>
<feature type="compositionally biased region" description="Basic residues" evidence="1">
    <location>
        <begin position="592"/>
        <end position="605"/>
    </location>
</feature>
<feature type="compositionally biased region" description="Acidic residues" evidence="1">
    <location>
        <begin position="545"/>
        <end position="564"/>
    </location>
</feature>
<feature type="compositionally biased region" description="Polar residues" evidence="1">
    <location>
        <begin position="480"/>
        <end position="489"/>
    </location>
</feature>
<dbReference type="Pfam" id="PF09295">
    <property type="entry name" value="ChAPs"/>
    <property type="match status" value="2"/>
</dbReference>
<feature type="compositionally biased region" description="Basic and acidic residues" evidence="1">
    <location>
        <begin position="465"/>
        <end position="479"/>
    </location>
</feature>
<dbReference type="InterPro" id="IPR011990">
    <property type="entry name" value="TPR-like_helical_dom_sf"/>
</dbReference>
<dbReference type="EMBL" id="MBFS01000908">
    <property type="protein sequence ID" value="PVV01661.1"/>
    <property type="molecule type" value="Genomic_DNA"/>
</dbReference>
<name>A0A2T9ZAP5_9FUNG</name>
<dbReference type="Gene3D" id="1.25.40.10">
    <property type="entry name" value="Tetratricopeptide repeat domain"/>
    <property type="match status" value="2"/>
</dbReference>
<dbReference type="InterPro" id="IPR015374">
    <property type="entry name" value="ChAPs"/>
</dbReference>